<protein>
    <submittedName>
        <fullName evidence="1">Uncharacterized protein</fullName>
    </submittedName>
</protein>
<proteinExistence type="predicted"/>
<organism evidence="1 2">
    <name type="scientific">Scortum barcoo</name>
    <name type="common">barcoo grunter</name>
    <dbReference type="NCBI Taxonomy" id="214431"/>
    <lineage>
        <taxon>Eukaryota</taxon>
        <taxon>Metazoa</taxon>
        <taxon>Chordata</taxon>
        <taxon>Craniata</taxon>
        <taxon>Vertebrata</taxon>
        <taxon>Euteleostomi</taxon>
        <taxon>Actinopterygii</taxon>
        <taxon>Neopterygii</taxon>
        <taxon>Teleostei</taxon>
        <taxon>Neoteleostei</taxon>
        <taxon>Acanthomorphata</taxon>
        <taxon>Eupercaria</taxon>
        <taxon>Centrarchiformes</taxon>
        <taxon>Terapontoidei</taxon>
        <taxon>Terapontidae</taxon>
        <taxon>Scortum</taxon>
    </lineage>
</organism>
<comment type="caution">
    <text evidence="1">The sequence shown here is derived from an EMBL/GenBank/DDBJ whole genome shotgun (WGS) entry which is preliminary data.</text>
</comment>
<name>A0ACB8V919_9TELE</name>
<evidence type="ECO:0000313" key="2">
    <source>
        <dbReference type="Proteomes" id="UP000831701"/>
    </source>
</evidence>
<accession>A0ACB8V919</accession>
<keyword evidence="2" id="KW-1185">Reference proteome</keyword>
<dbReference type="Proteomes" id="UP000831701">
    <property type="component" value="Chromosome 24"/>
</dbReference>
<sequence length="3260" mass="362328">MEEMDSKPYQPLSKGRHEMEMSYTSSSDESEDGRAHHRSYTSRETLPDYTHELRLTLGSHRERQSNYSQPQPDLDFCKAGQMRSPDYHLHQQQQQQQQHQEEEEEALCSGPAAHVHSRGYSLGVGSDVDTEPEVDPSPNHGLQHMWMRGLKSEQSSCLTSRANSALSLTDTEHDRKSEPDNELPSSPGGQFTFRPLPPPPPPPHACTCARPAPYTQVSLQRKTMPTRCQASQGSQGADTSSSTDQAQLHNSWVLNSNIPLETRHFLFKQGSGSSALLSGAGQGYPLTSGTVYSPPPRPLPRSSVTRPLFTFNKPHRCCNWKCTALSASLLTLTLALLLTYVIGELQSRACEGVACSRGRAKLEPNMSECWRRFPLLVKIILTQLLHLAESSSFPVMRVHLLGLTWHLRHGESQLYENGLSSADHQQEDRSKTRPTSSIHLLDTLNPENTHAGDRGELTHTQLHTMVTDVLHSAIDRICPEMGAWPGHRPHGEVDIGTQQSRQAIPPGLFWRFHMTVHHPTYIKFNLSLSHNALLGVYGRRNIPPTHTQFDFVKLLDGKALPRSLTDPVSTAKAPKGLLLSGLQETGFIEYMDPGTWHLALYNDGRNLEQVLLHSTPIDSMDGCSTDCNGNGECVAGHCHCFAGFLGPDCAKDSCPVLCSGNGVYEKGRCVCLAGWKGAECNVEEGQCIDPTCSNHGSCIQGICICSPAYKGVNCEQVDCIDPQCGGHGVCVRGECVCSGGWAGVSCDDPLPACQEQCSGHGTYLPESDTCACQPNWTGPDCYTELCPVPCGSHGVCSEGQCQCEEGWIGAACDQRACHPRCEEHGQCHDGTCICQPGWEGEHCNIGELRVCARGNGCPGLCSGHGRCTLEQSGWRCVCQTGWSGPGCSVVMETDCSDGTDNDGDGLIDCVDPDCCEQLSCGSDPLCHGSADPLALLQQSPLPNTSPPSPTSTHTHSFYRRIRFLLGKAATHTLPGDVPFDTSRVAVIRGSVALQDGSPLVGVNITFPQHPEYGYTISRQDGSFDLVTLGAMSMTLMFQRPPFLPQTRTIWTPNNNFLVLDQVTMSREELQPPKCDIRSVLSPYPLVLPYPLPRYTGTCTEKGPAVPELQAVQEEVSIPGAFVKLNYLSTRAAGYLSLLRILLTPPSPSSPISPLGGLSKVHVRASVQGRLYQRWYPAGPGLVHRLVWNKTDVYGQEVWGLTHATVSVGYEYESCPGVIQWERRTALMQGFELVPSNLGGWSLDKHHAINIHSDSQTAYDFIDIHEGILHKGNGENVFLSQQPPVISTVMGNGFYRSVPCGPSCSGAARDMMLFAPVALASGPDGSLYVGDFNFIRRVHPDGYTRTVLELNTSPAHKYYLAMDPMGEVLYVSDTSSRRVYRVRNLGQPKDPSRNLEVVAGTGEQCLPFDQSHCGEGRKATEAALNNPRDSSVAIVLRLTSSYKASGDFCLEPHGSLSSICHSPHSSSAPHPLTNGIAVDKKGVVYFVDGTTIQKINERGLLSTVIGSNGLMSTQPLSCDARMDISQVRLEWPTDLAINPLDNSLYILDNNIVLQVSESLQVRIVAGRPIHCQVPGIDHHLVRWAAVRATLEAAKAIALSHLGTLFIAETDERRINRIQQVSTNGEISVISGAPTDCDCKIDPNCDCFSGDGGYARDARLKAPSSLAVAPNGTLYIADLGNIRIRAVSPNQPQPSPAGLVEISSPLDQELYLFSQNGSHMYTKHLITGHYLYNFSYGADGQLSGLTCRDGHGLQVRRDAHGVPLWLALPGGQVYWLSLSNSGTLRKVSAQGHDIAHITYHGNTGLLATKSDENSWTTVYEYNSEGRVTNITLPTGEVSGFHGNLERWSRVEVEASNRENFVTSTNLSASDIIYTFRQDHAQSSYRVSADGSFLVSLASGMELSLSTEPLLPGGVGGGVSPTASRCNISLPGDHAPSLIEWRQRKEQSKTNYSTYERRLRAHNRNLLSIDFDQSTRVGKIYDDHRKFTLHIQYDPLGRPVVWSPSSKYTEVNISYSGGGLLSAIHRGEWSERLEYENDRVVSRAWVNGKIWSYTYADRSIMLLLHSQRRYVFDYDQTDRLVAVTMPSMVKHTLQSLLSVGYYRNIHTPPDSQSSFMQDYTLDGRLLRTQYLGTGRSVIYRYTPAARLSEVVYDSTLVTFTYDDASGTVKTIHLTHNGFISSIRYRQTGQLPVAGGTWHHVVYRVHPSMATKKTKKKIPSVSARAGVEHDSVNPLPRGRSKDEDHRSSGRREWESVNNNLCGFLDQLKGPADRKLDKMGELIYNYGAECFGIAERTRKPPTIQTKSRRQHKIDRLVKERRMLKKQWRKAAEEEKDGINVLQAEIKHRLATLRRAEYPRKRRRKKDQAPVSSSSSFFSDPFRFMKILFLKEKSGKLTTSKEELEALLTEVHSDTHHLDPIALQERTRRAKGTVEIDDSGVAETEYTQSMDESRRGSYAPGKNSLSVTQFRHISLLNVEGKIFFSVLALRLACYLEKNGYVDTTVQKKGYQAFRAVWNRSQLLCQKVARPPQVHYQHSTVWERSSEATSVQSYRGVQMLKGPLTSRQIFRFSEEGLVNARFDYSYNNFRVTSMQAVINETPLPIDLYRYVDVSGRVEQFGKFSVIFYDLNQVITTHVMKHTKVFNSYGQVVEVQYEILKSIAYWMTIQYDSAGRTTTCDIRVGVDSNVTRYTYEYDADSQLQSASVNERPQWRYSYDLNGNINLLSHGTSARLTPLRYDQRDRITHLGELQYSVDDDGFLRQRANDLFDYNSNGLLTRVFNRVTEHTVWYHYDGLGRRVATKSSQGEQLQFFYADLSHPTRVSHLYNHSSNLITSLYYDLQGHLIAMELSSGEEYYVASDSVGSPRAVFSSKGRLVKEILYTPYGEVYQDTNPDFKLVIGFHGGLYDPVTRLVHLGRRDYDTLAGRWTSPNHELWGELSKEPKPFNLYAFKNNCPVGRVEEVTQFTTDIGSWLQLFGFQLHNVVPGFPKPEVGRMEQTYELMKTQTKTQNWDSSKVVLGIQCELRRQLRSFISLERLPLVSEPVGSTCHRPARPPPFGSRPSLLGPSIRFAISHGRVTAEVIGVASEDSRRVAAILNGAIHLSGLSFTVRGCDTHHFLQSRPIEEDLALGLGVGGRVLETGVNVSVSQMSAMVNGRTRRFADITLQQGALCLCVRYGGNEEEERARVREEARKRAVEGAWERERKRVDLGDVGSRAWSETEKQQLLSGGLVQGYDGYYSLPIEQQPELSDCPSNIHFMTLSEVGGR</sequence>
<gene>
    <name evidence="1" type="ORF">L3Q82_020774</name>
</gene>
<evidence type="ECO:0000313" key="1">
    <source>
        <dbReference type="EMBL" id="KAI3351954.1"/>
    </source>
</evidence>
<dbReference type="EMBL" id="CM041554">
    <property type="protein sequence ID" value="KAI3351954.1"/>
    <property type="molecule type" value="Genomic_DNA"/>
</dbReference>
<reference evidence="1" key="1">
    <citation type="submission" date="2022-04" db="EMBL/GenBank/DDBJ databases">
        <title>Jade perch genome.</title>
        <authorList>
            <person name="Chao B."/>
        </authorList>
    </citation>
    <scope>NUCLEOTIDE SEQUENCE</scope>
    <source>
        <strain evidence="1">CB-2022</strain>
    </source>
</reference>